<evidence type="ECO:0000256" key="1">
    <source>
        <dbReference type="ARBA" id="ARBA00004141"/>
    </source>
</evidence>
<comment type="subcellular location">
    <subcellularLocation>
        <location evidence="5">Cell membrane</location>
        <topology evidence="5">Multi-pass membrane protein</topology>
    </subcellularLocation>
    <subcellularLocation>
        <location evidence="1">Membrane</location>
        <topology evidence="1">Multi-pass membrane protein</topology>
    </subcellularLocation>
</comment>
<feature type="transmembrane region" description="Helical" evidence="5">
    <location>
        <begin position="88"/>
        <end position="108"/>
    </location>
</feature>
<dbReference type="PANTHER" id="PTHR43483:SF3">
    <property type="entry name" value="MEMBRANE TRANSPORTER PROTEIN HI_0806-RELATED"/>
    <property type="match status" value="1"/>
</dbReference>
<dbReference type="Proteomes" id="UP000183287">
    <property type="component" value="Unassembled WGS sequence"/>
</dbReference>
<keyword evidence="7" id="KW-1185">Reference proteome</keyword>
<reference evidence="7" key="1">
    <citation type="submission" date="2016-10" db="EMBL/GenBank/DDBJ databases">
        <authorList>
            <person name="Varghese N."/>
            <person name="Submissions S."/>
        </authorList>
    </citation>
    <scope>NUCLEOTIDE SEQUENCE [LARGE SCALE GENOMIC DNA]</scope>
    <source>
        <strain evidence="7">Nm44</strain>
    </source>
</reference>
<protein>
    <recommendedName>
        <fullName evidence="5">Probable membrane transporter protein</fullName>
    </recommendedName>
</protein>
<keyword evidence="5" id="KW-1003">Cell membrane</keyword>
<keyword evidence="3 5" id="KW-1133">Transmembrane helix</keyword>
<dbReference type="InterPro" id="IPR002781">
    <property type="entry name" value="TM_pro_TauE-like"/>
</dbReference>
<sequence>MTAVHMLSIEWLLLYAALGVLVGFMAGLLGVGGGGILVPLLASLFAYQEIGTGHTVHLALGTALTCMIITSAVSTWAHNARGAVEWRVVGGMTLGIIVGACAATHIAAKVNMAYMALFFAFFVGLVAVQIFIRWQPKPSNKPMRHHTLISVGMSIGAIA</sequence>
<comment type="similarity">
    <text evidence="5">Belongs to the 4-toluene sulfonate uptake permease (TSUP) (TC 2.A.102) family.</text>
</comment>
<evidence type="ECO:0000313" key="6">
    <source>
        <dbReference type="EMBL" id="SFL66155.1"/>
    </source>
</evidence>
<organism evidence="6 7">
    <name type="scientific">Nitrosomonas communis</name>
    <dbReference type="NCBI Taxonomy" id="44574"/>
    <lineage>
        <taxon>Bacteria</taxon>
        <taxon>Pseudomonadati</taxon>
        <taxon>Pseudomonadota</taxon>
        <taxon>Betaproteobacteria</taxon>
        <taxon>Nitrosomonadales</taxon>
        <taxon>Nitrosomonadaceae</taxon>
        <taxon>Nitrosomonas</taxon>
    </lineage>
</organism>
<dbReference type="AlphaFoldDB" id="A0A1I4JHW0"/>
<dbReference type="PANTHER" id="PTHR43483">
    <property type="entry name" value="MEMBRANE TRANSPORTER PROTEIN HI_0806-RELATED"/>
    <property type="match status" value="1"/>
</dbReference>
<keyword evidence="2 5" id="KW-0812">Transmembrane</keyword>
<dbReference type="STRING" id="44574.AAW31_00750"/>
<feature type="transmembrane region" description="Helical" evidence="5">
    <location>
        <begin position="114"/>
        <end position="134"/>
    </location>
</feature>
<evidence type="ECO:0000256" key="2">
    <source>
        <dbReference type="ARBA" id="ARBA00022692"/>
    </source>
</evidence>
<evidence type="ECO:0000256" key="5">
    <source>
        <dbReference type="RuleBase" id="RU363041"/>
    </source>
</evidence>
<name>A0A1I4JHW0_9PROT</name>
<feature type="transmembrane region" description="Helical" evidence="5">
    <location>
        <begin position="58"/>
        <end position="76"/>
    </location>
</feature>
<dbReference type="Pfam" id="PF01925">
    <property type="entry name" value="TauE"/>
    <property type="match status" value="1"/>
</dbReference>
<keyword evidence="4 5" id="KW-0472">Membrane</keyword>
<accession>A0A1I4JHW0</accession>
<feature type="transmembrane region" description="Helical" evidence="5">
    <location>
        <begin position="12"/>
        <end position="38"/>
    </location>
</feature>
<dbReference type="EMBL" id="FOUB01000002">
    <property type="protein sequence ID" value="SFL66155.1"/>
    <property type="molecule type" value="Genomic_DNA"/>
</dbReference>
<gene>
    <name evidence="6" type="ORF">SAMN05421863_100265</name>
</gene>
<evidence type="ECO:0000256" key="3">
    <source>
        <dbReference type="ARBA" id="ARBA00022989"/>
    </source>
</evidence>
<evidence type="ECO:0000313" key="7">
    <source>
        <dbReference type="Proteomes" id="UP000183287"/>
    </source>
</evidence>
<dbReference type="GO" id="GO:0005886">
    <property type="term" value="C:plasma membrane"/>
    <property type="evidence" value="ECO:0007669"/>
    <property type="project" value="UniProtKB-SubCell"/>
</dbReference>
<proteinExistence type="inferred from homology"/>
<evidence type="ECO:0000256" key="4">
    <source>
        <dbReference type="ARBA" id="ARBA00023136"/>
    </source>
</evidence>
<dbReference type="RefSeq" id="WP_074902949.1">
    <property type="nucleotide sequence ID" value="NZ_FOUB01000002.1"/>
</dbReference>